<gene>
    <name evidence="7" type="ORF">IQ26_05860</name>
</gene>
<dbReference type="Pfam" id="PF01053">
    <property type="entry name" value="Cys_Met_Meta_PP"/>
    <property type="match status" value="1"/>
</dbReference>
<dbReference type="Gene3D" id="3.90.1150.10">
    <property type="entry name" value="Aspartate Aminotransferase, domain 1"/>
    <property type="match status" value="1"/>
</dbReference>
<dbReference type="GO" id="GO:0019343">
    <property type="term" value="P:cysteine biosynthetic process via cystathionine"/>
    <property type="evidence" value="ECO:0007669"/>
    <property type="project" value="TreeGrafter"/>
</dbReference>
<evidence type="ECO:0000256" key="2">
    <source>
        <dbReference type="ARBA" id="ARBA00009077"/>
    </source>
</evidence>
<evidence type="ECO:0000256" key="3">
    <source>
        <dbReference type="ARBA" id="ARBA00022898"/>
    </source>
</evidence>
<dbReference type="CDD" id="cd00614">
    <property type="entry name" value="CGS_like"/>
    <property type="match status" value="1"/>
</dbReference>
<dbReference type="GO" id="GO:0004123">
    <property type="term" value="F:cystathionine gamma-lyase activity"/>
    <property type="evidence" value="ECO:0007669"/>
    <property type="project" value="TreeGrafter"/>
</dbReference>
<feature type="modified residue" description="N6-(pyridoxal phosphate)lysine" evidence="4">
    <location>
        <position position="198"/>
    </location>
</feature>
<feature type="region of interest" description="Disordered" evidence="6">
    <location>
        <begin position="1"/>
        <end position="27"/>
    </location>
</feature>
<dbReference type="Proteomes" id="UP000317122">
    <property type="component" value="Unassembled WGS sequence"/>
</dbReference>
<dbReference type="AlphaFoldDB" id="A0A562N3M0"/>
<dbReference type="PANTHER" id="PTHR11808:SF15">
    <property type="entry name" value="CYSTATHIONINE GAMMA-LYASE"/>
    <property type="match status" value="1"/>
</dbReference>
<proteinExistence type="inferred from homology"/>
<dbReference type="InterPro" id="IPR015422">
    <property type="entry name" value="PyrdxlP-dep_Trfase_small"/>
</dbReference>
<evidence type="ECO:0000313" key="8">
    <source>
        <dbReference type="Proteomes" id="UP000317122"/>
    </source>
</evidence>
<evidence type="ECO:0000256" key="4">
    <source>
        <dbReference type="PIRSR" id="PIRSR001434-2"/>
    </source>
</evidence>
<dbReference type="Gene3D" id="3.40.640.10">
    <property type="entry name" value="Type I PLP-dependent aspartate aminotransferase-like (Major domain)"/>
    <property type="match status" value="1"/>
</dbReference>
<dbReference type="PIRSF" id="PIRSF001434">
    <property type="entry name" value="CGS"/>
    <property type="match status" value="1"/>
</dbReference>
<comment type="caution">
    <text evidence="7">The sequence shown here is derived from an EMBL/GenBank/DDBJ whole genome shotgun (WGS) entry which is preliminary data.</text>
</comment>
<name>A0A562N3M0_9HYPH</name>
<dbReference type="RefSeq" id="WP_145721806.1">
    <property type="nucleotide sequence ID" value="NZ_BSPF01000033.1"/>
</dbReference>
<dbReference type="FunFam" id="3.40.640.10:FF:000046">
    <property type="entry name" value="Cystathionine gamma-lyase"/>
    <property type="match status" value="1"/>
</dbReference>
<dbReference type="GO" id="GO:0019346">
    <property type="term" value="P:transsulfuration"/>
    <property type="evidence" value="ECO:0007669"/>
    <property type="project" value="InterPro"/>
</dbReference>
<dbReference type="EMBL" id="VLKT01000047">
    <property type="protein sequence ID" value="TWI26792.1"/>
    <property type="molecule type" value="Genomic_DNA"/>
</dbReference>
<organism evidence="7 8">
    <name type="scientific">Mesorhizobium tianshanense</name>
    <dbReference type="NCBI Taxonomy" id="39844"/>
    <lineage>
        <taxon>Bacteria</taxon>
        <taxon>Pseudomonadati</taxon>
        <taxon>Pseudomonadota</taxon>
        <taxon>Alphaproteobacteria</taxon>
        <taxon>Hyphomicrobiales</taxon>
        <taxon>Phyllobacteriaceae</taxon>
        <taxon>Mesorhizobium</taxon>
    </lineage>
</organism>
<keyword evidence="8" id="KW-1185">Reference proteome</keyword>
<dbReference type="InterPro" id="IPR000277">
    <property type="entry name" value="Cys/Met-Metab_PyrdxlP-dep_enz"/>
</dbReference>
<evidence type="ECO:0000256" key="5">
    <source>
        <dbReference type="RuleBase" id="RU362118"/>
    </source>
</evidence>
<dbReference type="OrthoDB" id="9805807at2"/>
<sequence>MHLETKAIHAGRGVDPSTGAVTIPLHPSTTFERGADGSFPSGYEYIRDDNPTRHAFETAMAALEGGQAAVAFSSGMAAITAVFEAYPRKGNRIIVPDDMYFGIRSLIDETDIGHRFDFVAVDMRDMDALRAAVGAAPTGLVWIETPSNPLIRVVDVRAACNIAHEAGALAVVDNTWATPILQRPFELGADAVMHSATKYIGGHSDLMAGVVVLPDASPLERPLRMIQKHKGTAAAPFDCWLALRGLQTLPVRMRAHCEGAQKVAEALRKHPAVEAVLFPGLPGDPGHALAGRQMSGYGAMLSFIVGGGAEAAVAVAGRLKLVVRATSLGGTHSLIEHRASVEGPRSMAPSGLLRLSVGLEHPQDIIDDLDQALSVAGRPGAFRGVRLARDVGYRPK</sequence>
<comment type="cofactor">
    <cofactor evidence="1 5">
        <name>pyridoxal 5'-phosphate</name>
        <dbReference type="ChEBI" id="CHEBI:597326"/>
    </cofactor>
</comment>
<dbReference type="PANTHER" id="PTHR11808">
    <property type="entry name" value="TRANS-SULFURATION ENZYME FAMILY MEMBER"/>
    <property type="match status" value="1"/>
</dbReference>
<dbReference type="InterPro" id="IPR015424">
    <property type="entry name" value="PyrdxlP-dep_Trfase"/>
</dbReference>
<evidence type="ECO:0000313" key="7">
    <source>
        <dbReference type="EMBL" id="TWI26792.1"/>
    </source>
</evidence>
<accession>A0A562N3M0</accession>
<dbReference type="InterPro" id="IPR015421">
    <property type="entry name" value="PyrdxlP-dep_Trfase_major"/>
</dbReference>
<dbReference type="SUPFAM" id="SSF53383">
    <property type="entry name" value="PLP-dependent transferases"/>
    <property type="match status" value="1"/>
</dbReference>
<protein>
    <submittedName>
        <fullName evidence="7">Cystathionine gamma-synthase</fullName>
    </submittedName>
</protein>
<comment type="similarity">
    <text evidence="2 5">Belongs to the trans-sulfuration enzymes family.</text>
</comment>
<keyword evidence="3 4" id="KW-0663">Pyridoxal phosphate</keyword>
<evidence type="ECO:0000256" key="6">
    <source>
        <dbReference type="SAM" id="MobiDB-lite"/>
    </source>
</evidence>
<evidence type="ECO:0000256" key="1">
    <source>
        <dbReference type="ARBA" id="ARBA00001933"/>
    </source>
</evidence>
<reference evidence="7 8" key="1">
    <citation type="journal article" date="2015" name="Stand. Genomic Sci.">
        <title>Genomic Encyclopedia of Bacterial and Archaeal Type Strains, Phase III: the genomes of soil and plant-associated and newly described type strains.</title>
        <authorList>
            <person name="Whitman W.B."/>
            <person name="Woyke T."/>
            <person name="Klenk H.P."/>
            <person name="Zhou Y."/>
            <person name="Lilburn T.G."/>
            <person name="Beck B.J."/>
            <person name="De Vos P."/>
            <person name="Vandamme P."/>
            <person name="Eisen J.A."/>
            <person name="Garrity G."/>
            <person name="Hugenholtz P."/>
            <person name="Kyrpides N.C."/>
        </authorList>
    </citation>
    <scope>NUCLEOTIDE SEQUENCE [LARGE SCALE GENOMIC DNA]</scope>
    <source>
        <strain evidence="7 8">CGMCC 1.2546</strain>
    </source>
</reference>
<dbReference type="GO" id="GO:0005737">
    <property type="term" value="C:cytoplasm"/>
    <property type="evidence" value="ECO:0007669"/>
    <property type="project" value="TreeGrafter"/>
</dbReference>
<dbReference type="GO" id="GO:0030170">
    <property type="term" value="F:pyridoxal phosphate binding"/>
    <property type="evidence" value="ECO:0007669"/>
    <property type="project" value="InterPro"/>
</dbReference>